<dbReference type="Proteomes" id="UP000228500">
    <property type="component" value="Unassembled WGS sequence"/>
</dbReference>
<evidence type="ECO:0000313" key="1">
    <source>
        <dbReference type="EMBL" id="PIX69034.1"/>
    </source>
</evidence>
<sequence>MADMQQPLYRGSGEKVRLVKMTALEAGVDSGENLLETDSKFVIVNGNHLIVDKSSPYADPLYRFRISPDGGLHEYAVDSYISSIADGSCKILDAKGIFLVDYPLPNIVVTETTEEFNSHRLSHAPGWVRSYENDAGAVILRDDFFDPDWLEPVDKSKNLAHEILHGMHDLAVMRSFINVTDKEMQRFKREFIKGKRHIGLVEGLMEQLSRGEPNWELVFYMMNYAGIYDLPSLKKQMYLEEGDTPYNKSYVSSHALVNGITNFISDNKRNFIEALKEKGIELHKQSSDYGKVSSEAILFRIVVEYMIQMFDLFRNGGSAVDFEDFFTEITGIEFSNVEKFAWDKLIENGKRRGFERINKVNS</sequence>
<proteinExistence type="predicted"/>
<dbReference type="EMBL" id="PFJH01000004">
    <property type="protein sequence ID" value="PIX69034.1"/>
    <property type="molecule type" value="Genomic_DNA"/>
</dbReference>
<comment type="caution">
    <text evidence="1">The sequence shown here is derived from an EMBL/GenBank/DDBJ whole genome shotgun (WGS) entry which is preliminary data.</text>
</comment>
<gene>
    <name evidence="1" type="ORF">COZ40_00100</name>
</gene>
<organism evidence="1 2">
    <name type="scientific">Candidatus Roizmanbacteria bacterium CG_4_10_14_3_um_filter_39_13</name>
    <dbReference type="NCBI Taxonomy" id="1974831"/>
    <lineage>
        <taxon>Bacteria</taxon>
        <taxon>Candidatus Roizmaniibacteriota</taxon>
    </lineage>
</organism>
<dbReference type="AlphaFoldDB" id="A0A2M7LLT9"/>
<protein>
    <submittedName>
        <fullName evidence="1">Uncharacterized protein</fullName>
    </submittedName>
</protein>
<reference evidence="2" key="1">
    <citation type="submission" date="2017-09" db="EMBL/GenBank/DDBJ databases">
        <title>Depth-based differentiation of microbial function through sediment-hosted aquifers and enrichment of novel symbionts in the deep terrestrial subsurface.</title>
        <authorList>
            <person name="Probst A.J."/>
            <person name="Ladd B."/>
            <person name="Jarett J.K."/>
            <person name="Geller-Mcgrath D.E."/>
            <person name="Sieber C.M.K."/>
            <person name="Emerson J.B."/>
            <person name="Anantharaman K."/>
            <person name="Thomas B.C."/>
            <person name="Malmstrom R."/>
            <person name="Stieglmeier M."/>
            <person name="Klingl A."/>
            <person name="Woyke T."/>
            <person name="Ryan C.M."/>
            <person name="Banfield J.F."/>
        </authorList>
    </citation>
    <scope>NUCLEOTIDE SEQUENCE [LARGE SCALE GENOMIC DNA]</scope>
</reference>
<accession>A0A2M7LLT9</accession>
<evidence type="ECO:0000313" key="2">
    <source>
        <dbReference type="Proteomes" id="UP000228500"/>
    </source>
</evidence>
<name>A0A2M7LLT9_9BACT</name>